<keyword evidence="8" id="KW-1185">Reference proteome</keyword>
<dbReference type="EMBL" id="LAQT01000035">
    <property type="protein sequence ID" value="KPC49778.1"/>
    <property type="molecule type" value="Genomic_DNA"/>
</dbReference>
<comment type="subcellular location">
    <subcellularLocation>
        <location evidence="1">Cytoplasm</location>
    </subcellularLocation>
</comment>
<feature type="domain" description="AB hydrolase-1" evidence="5">
    <location>
        <begin position="255"/>
        <end position="494"/>
    </location>
</feature>
<dbReference type="Pfam" id="PF00561">
    <property type="entry name" value="Abhydrolase_1"/>
    <property type="match status" value="1"/>
</dbReference>
<evidence type="ECO:0000256" key="1">
    <source>
        <dbReference type="ARBA" id="ARBA00004496"/>
    </source>
</evidence>
<feature type="domain" description="Poly-beta-hydroxybutyrate polymerase N-terminal" evidence="6">
    <location>
        <begin position="86"/>
        <end position="252"/>
    </location>
</feature>
<dbReference type="PANTHER" id="PTHR36837:SF5">
    <property type="entry name" value="POLY-3-HYDROXYBUTYRATE SYNTHASE"/>
    <property type="match status" value="1"/>
</dbReference>
<name>A0A0N0GL72_9NEIS</name>
<accession>A0A0N0GL72</accession>
<dbReference type="GO" id="GO:0005737">
    <property type="term" value="C:cytoplasm"/>
    <property type="evidence" value="ECO:0007669"/>
    <property type="project" value="UniProtKB-SubCell"/>
</dbReference>
<dbReference type="OrthoDB" id="7208816at2"/>
<dbReference type="STRING" id="857265.WG78_19230"/>
<dbReference type="PATRIC" id="fig|857265.3.peg.3942"/>
<dbReference type="GO" id="GO:0016746">
    <property type="term" value="F:acyltransferase activity"/>
    <property type="evidence" value="ECO:0007669"/>
    <property type="project" value="UniProtKB-KW"/>
</dbReference>
<proteinExistence type="predicted"/>
<evidence type="ECO:0000256" key="2">
    <source>
        <dbReference type="ARBA" id="ARBA00022490"/>
    </source>
</evidence>
<evidence type="ECO:0000313" key="7">
    <source>
        <dbReference type="EMBL" id="KPC49778.1"/>
    </source>
</evidence>
<keyword evidence="4 7" id="KW-0012">Acyltransferase</keyword>
<sequence>MSDSSSFDAFYQQLAASQQQLWQQWIDAAAGTTDGRSAAENSPQNNTLTADWPALQAQWLQDQMTLWATYLRGAPAEPLIEPEAGDRRFAAPEWNAAPFSFIKQNYLLTARLLNTLASANGSGDAAARSRQAYFTRQLTDALSPANFAFSNPEVLKLAAETEGASLQAGMQKLADDVRKGTITMTDESAFEVGRNLATTEGAVVFENDVFQLLQYQPLMSKVSEVPLLIVPPCVNKFYIMDLQPSNSMVRWCVAQGQTVFLVSWRSIPAELGHLQWDDYVEDGIIKAAEVVRAISKKPKLNVLSFCIGGVLVATAIPVLQARGHDWIASLTLMAAMLDHADPGDIQHFIDWNLVGQREAQLAAGAGGIVSGKELSRTFASLRANDLVWHYVVHNYLKGKTPPPFDLLYWNNDGADLAMPMHTFFLKNMYLQNNLTHPGSFEICGVPIDLREIKVPTYIFAAREDHIVPWQTAWQSTQLLGGATRFVLGASGHIAGTINPPAANKRSYWTRDTAVDDVQQWLDGAQQHAGSWWSDWMAWLQPFTGKTVAARKTLGNADFKPIEPAPGRYVKAKAA</sequence>
<dbReference type="SUPFAM" id="SSF53474">
    <property type="entry name" value="alpha/beta-Hydrolases"/>
    <property type="match status" value="1"/>
</dbReference>
<dbReference type="InterPro" id="IPR010941">
    <property type="entry name" value="PhaC_N"/>
</dbReference>
<protein>
    <submittedName>
        <fullName evidence="7">Poly-beta-hydroxybutyrate polymerase</fullName>
        <ecNumber evidence="7">2.3.1.-</ecNumber>
    </submittedName>
</protein>
<dbReference type="InterPro" id="IPR010963">
    <property type="entry name" value="PHA_synth_I"/>
</dbReference>
<dbReference type="PANTHER" id="PTHR36837">
    <property type="entry name" value="POLY(3-HYDROXYALKANOATE) POLYMERASE SUBUNIT PHAC"/>
    <property type="match status" value="1"/>
</dbReference>
<reference evidence="7 8" key="1">
    <citation type="submission" date="2015-07" db="EMBL/GenBank/DDBJ databases">
        <title>Draft genome sequence of the Amantichitinum ursilacus IGB-41, a new chitin-degrading bacterium.</title>
        <authorList>
            <person name="Kirstahler P."/>
            <person name="Guenther M."/>
            <person name="Grumaz C."/>
            <person name="Rupp S."/>
            <person name="Zibek S."/>
            <person name="Sohn K."/>
        </authorList>
    </citation>
    <scope>NUCLEOTIDE SEQUENCE [LARGE SCALE GENOMIC DNA]</scope>
    <source>
        <strain evidence="7 8">IGB-41</strain>
    </source>
</reference>
<dbReference type="InterPro" id="IPR051321">
    <property type="entry name" value="PHA/PHB_synthase"/>
</dbReference>
<dbReference type="GO" id="GO:0042619">
    <property type="term" value="P:poly-hydroxybutyrate biosynthetic process"/>
    <property type="evidence" value="ECO:0007669"/>
    <property type="project" value="InterPro"/>
</dbReference>
<gene>
    <name evidence="7" type="primary">phbC</name>
    <name evidence="7" type="ORF">WG78_19230</name>
</gene>
<dbReference type="NCBIfam" id="TIGR01838">
    <property type="entry name" value="PHA_synth_I"/>
    <property type="match status" value="1"/>
</dbReference>
<dbReference type="InterPro" id="IPR000073">
    <property type="entry name" value="AB_hydrolase_1"/>
</dbReference>
<organism evidence="7 8">
    <name type="scientific">Amantichitinum ursilacus</name>
    <dbReference type="NCBI Taxonomy" id="857265"/>
    <lineage>
        <taxon>Bacteria</taxon>
        <taxon>Pseudomonadati</taxon>
        <taxon>Pseudomonadota</taxon>
        <taxon>Betaproteobacteria</taxon>
        <taxon>Neisseriales</taxon>
        <taxon>Chitinibacteraceae</taxon>
        <taxon>Amantichitinum</taxon>
    </lineage>
</organism>
<dbReference type="Proteomes" id="UP000037939">
    <property type="component" value="Unassembled WGS sequence"/>
</dbReference>
<evidence type="ECO:0000259" key="6">
    <source>
        <dbReference type="Pfam" id="PF07167"/>
    </source>
</evidence>
<keyword evidence="3 7" id="KW-0808">Transferase</keyword>
<dbReference type="AlphaFoldDB" id="A0A0N0GL72"/>
<dbReference type="Gene3D" id="3.40.50.1820">
    <property type="entry name" value="alpha/beta hydrolase"/>
    <property type="match status" value="1"/>
</dbReference>
<keyword evidence="2" id="KW-0963">Cytoplasm</keyword>
<dbReference type="Pfam" id="PF07167">
    <property type="entry name" value="PhaC_N"/>
    <property type="match status" value="1"/>
</dbReference>
<evidence type="ECO:0000256" key="3">
    <source>
        <dbReference type="ARBA" id="ARBA00022679"/>
    </source>
</evidence>
<comment type="caution">
    <text evidence="7">The sequence shown here is derived from an EMBL/GenBank/DDBJ whole genome shotgun (WGS) entry which is preliminary data.</text>
</comment>
<dbReference type="RefSeq" id="WP_053939434.1">
    <property type="nucleotide sequence ID" value="NZ_LAQT01000035.1"/>
</dbReference>
<evidence type="ECO:0000313" key="8">
    <source>
        <dbReference type="Proteomes" id="UP000037939"/>
    </source>
</evidence>
<dbReference type="EC" id="2.3.1.-" evidence="7"/>
<evidence type="ECO:0000256" key="4">
    <source>
        <dbReference type="ARBA" id="ARBA00023315"/>
    </source>
</evidence>
<dbReference type="InterPro" id="IPR029058">
    <property type="entry name" value="AB_hydrolase_fold"/>
</dbReference>
<evidence type="ECO:0000259" key="5">
    <source>
        <dbReference type="Pfam" id="PF00561"/>
    </source>
</evidence>